<reference evidence="1 2" key="1">
    <citation type="journal article" date="2019" name="Commun. Biol.">
        <title>The bagworm genome reveals a unique fibroin gene that provides high tensile strength.</title>
        <authorList>
            <person name="Kono N."/>
            <person name="Nakamura H."/>
            <person name="Ohtoshi R."/>
            <person name="Tomita M."/>
            <person name="Numata K."/>
            <person name="Arakawa K."/>
        </authorList>
    </citation>
    <scope>NUCLEOTIDE SEQUENCE [LARGE SCALE GENOMIC DNA]</scope>
</reference>
<comment type="caution">
    <text evidence="1">The sequence shown here is derived from an EMBL/GenBank/DDBJ whole genome shotgun (WGS) entry which is preliminary data.</text>
</comment>
<evidence type="ECO:0000313" key="1">
    <source>
        <dbReference type="EMBL" id="GBO99834.1"/>
    </source>
</evidence>
<evidence type="ECO:0000313" key="2">
    <source>
        <dbReference type="Proteomes" id="UP000299102"/>
    </source>
</evidence>
<accession>A0A4C1SCN6</accession>
<dbReference type="AlphaFoldDB" id="A0A4C1SCN6"/>
<organism evidence="1 2">
    <name type="scientific">Eumeta variegata</name>
    <name type="common">Bagworm moth</name>
    <name type="synonym">Eumeta japonica</name>
    <dbReference type="NCBI Taxonomy" id="151549"/>
    <lineage>
        <taxon>Eukaryota</taxon>
        <taxon>Metazoa</taxon>
        <taxon>Ecdysozoa</taxon>
        <taxon>Arthropoda</taxon>
        <taxon>Hexapoda</taxon>
        <taxon>Insecta</taxon>
        <taxon>Pterygota</taxon>
        <taxon>Neoptera</taxon>
        <taxon>Endopterygota</taxon>
        <taxon>Lepidoptera</taxon>
        <taxon>Glossata</taxon>
        <taxon>Ditrysia</taxon>
        <taxon>Tineoidea</taxon>
        <taxon>Psychidae</taxon>
        <taxon>Oiketicinae</taxon>
        <taxon>Eumeta</taxon>
    </lineage>
</organism>
<name>A0A4C1SCN6_EUMVA</name>
<dbReference type="EMBL" id="BGZK01006630">
    <property type="protein sequence ID" value="GBO99834.1"/>
    <property type="molecule type" value="Genomic_DNA"/>
</dbReference>
<proteinExistence type="predicted"/>
<dbReference type="Proteomes" id="UP000299102">
    <property type="component" value="Unassembled WGS sequence"/>
</dbReference>
<sequence length="34" mass="3869">MRRMGKKLKFSLVTKKEGRRLKPVTGLRTPGQIG</sequence>
<protein>
    <submittedName>
        <fullName evidence="1">Uncharacterized protein</fullName>
    </submittedName>
</protein>
<gene>
    <name evidence="1" type="ORF">EVAR_71340_1</name>
</gene>
<keyword evidence="2" id="KW-1185">Reference proteome</keyword>
<feature type="non-terminal residue" evidence="1">
    <location>
        <position position="34"/>
    </location>
</feature>